<protein>
    <submittedName>
        <fullName evidence="1">Uncharacterized protein</fullName>
    </submittedName>
</protein>
<organism evidence="1 2">
    <name type="scientific">Mytilus edulis</name>
    <name type="common">Blue mussel</name>
    <dbReference type="NCBI Taxonomy" id="6550"/>
    <lineage>
        <taxon>Eukaryota</taxon>
        <taxon>Metazoa</taxon>
        <taxon>Spiralia</taxon>
        <taxon>Lophotrochozoa</taxon>
        <taxon>Mollusca</taxon>
        <taxon>Bivalvia</taxon>
        <taxon>Autobranchia</taxon>
        <taxon>Pteriomorphia</taxon>
        <taxon>Mytilida</taxon>
        <taxon>Mytiloidea</taxon>
        <taxon>Mytilidae</taxon>
        <taxon>Mytilinae</taxon>
        <taxon>Mytilus</taxon>
    </lineage>
</organism>
<accession>A0A8S3QWJ7</accession>
<evidence type="ECO:0000313" key="1">
    <source>
        <dbReference type="EMBL" id="CAG2201127.1"/>
    </source>
</evidence>
<proteinExistence type="predicted"/>
<dbReference type="SUPFAM" id="SSF101898">
    <property type="entry name" value="NHL repeat"/>
    <property type="match status" value="1"/>
</dbReference>
<gene>
    <name evidence="1" type="ORF">MEDL_15757</name>
</gene>
<sequence>MPSGKLVFVDHENNRLLIHDENGLFDFERPVSHRPVDVTCINEYNVAVTHNEKPYRIEIVNIANKNIVKRIKTSERCYGITNKSGKLIYYESGRGIQTVDITNGRAATTVVKVYDNHDWTYVTTSKDKIYLTDQYSSTVTCYTLTGQKVWECKNETFVISVGGVTIDNESNVYVVSYGNDSIVVLSSDGKHIRQLLGKEHGIENPLVIHFDQRRNILLVTSLFGTAFLYNIK</sequence>
<dbReference type="InterPro" id="IPR011042">
    <property type="entry name" value="6-blade_b-propeller_TolB-like"/>
</dbReference>
<dbReference type="Gene3D" id="2.40.10.500">
    <property type="match status" value="1"/>
</dbReference>
<keyword evidence="2" id="KW-1185">Reference proteome</keyword>
<comment type="caution">
    <text evidence="1">The sequence shown here is derived from an EMBL/GenBank/DDBJ whole genome shotgun (WGS) entry which is preliminary data.</text>
</comment>
<dbReference type="EMBL" id="CAJPWZ010000833">
    <property type="protein sequence ID" value="CAG2201127.1"/>
    <property type="molecule type" value="Genomic_DNA"/>
</dbReference>
<evidence type="ECO:0000313" key="2">
    <source>
        <dbReference type="Proteomes" id="UP000683360"/>
    </source>
</evidence>
<name>A0A8S3QWJ7_MYTED</name>
<dbReference type="OrthoDB" id="6131067at2759"/>
<reference evidence="1" key="1">
    <citation type="submission" date="2021-03" db="EMBL/GenBank/DDBJ databases">
        <authorList>
            <person name="Bekaert M."/>
        </authorList>
    </citation>
    <scope>NUCLEOTIDE SEQUENCE</scope>
</reference>
<dbReference type="AlphaFoldDB" id="A0A8S3QWJ7"/>
<dbReference type="Proteomes" id="UP000683360">
    <property type="component" value="Unassembled WGS sequence"/>
</dbReference>
<dbReference type="Gene3D" id="2.120.10.30">
    <property type="entry name" value="TolB, C-terminal domain"/>
    <property type="match status" value="1"/>
</dbReference>